<comment type="caution">
    <text evidence="1">The sequence shown here is derived from an EMBL/GenBank/DDBJ whole genome shotgun (WGS) entry which is preliminary data.</text>
</comment>
<keyword evidence="2" id="KW-1185">Reference proteome</keyword>
<evidence type="ECO:0008006" key="3">
    <source>
        <dbReference type="Google" id="ProtNLM"/>
    </source>
</evidence>
<protein>
    <recommendedName>
        <fullName evidence="3">DUF1934 domain-containing protein</fullName>
    </recommendedName>
</protein>
<sequence length="144" mass="16102">METTFEVKIRLKSVIKHTDMGPETTVLHTKGVLYIKGGAYFLRYKEEMEGVGSVDHTVKIKGDEALILRTGAVSMRQPLKVGEALTGSYNSPYGQMETVTTLNRCEAGWQDKSRNGRLLISYDLVLQGQAVGRFTLTFKLEEVQ</sequence>
<dbReference type="Gene3D" id="2.40.128.20">
    <property type="match status" value="1"/>
</dbReference>
<dbReference type="AlphaFoldDB" id="A0A8J2YFD7"/>
<dbReference type="RefSeq" id="WP_188688331.1">
    <property type="nucleotide sequence ID" value="NZ_BMIR01000001.1"/>
</dbReference>
<dbReference type="Pfam" id="PF09148">
    <property type="entry name" value="DUF1934"/>
    <property type="match status" value="1"/>
</dbReference>
<gene>
    <name evidence="1" type="ORF">GCM10011391_04100</name>
</gene>
<dbReference type="Proteomes" id="UP000628775">
    <property type="component" value="Unassembled WGS sequence"/>
</dbReference>
<evidence type="ECO:0000313" key="1">
    <source>
        <dbReference type="EMBL" id="GGE28706.1"/>
    </source>
</evidence>
<dbReference type="InterPro" id="IPR012674">
    <property type="entry name" value="Calycin"/>
</dbReference>
<dbReference type="InterPro" id="IPR015231">
    <property type="entry name" value="DUF1934"/>
</dbReference>
<accession>A0A8J2YFD7</accession>
<evidence type="ECO:0000313" key="2">
    <source>
        <dbReference type="Proteomes" id="UP000628775"/>
    </source>
</evidence>
<reference evidence="1" key="2">
    <citation type="submission" date="2020-09" db="EMBL/GenBank/DDBJ databases">
        <authorList>
            <person name="Sun Q."/>
            <person name="Zhou Y."/>
        </authorList>
    </citation>
    <scope>NUCLEOTIDE SEQUENCE</scope>
    <source>
        <strain evidence="1">CGMCC 1.15371</strain>
    </source>
</reference>
<dbReference type="EMBL" id="BMIR01000001">
    <property type="protein sequence ID" value="GGE28706.1"/>
    <property type="molecule type" value="Genomic_DNA"/>
</dbReference>
<dbReference type="SUPFAM" id="SSF50814">
    <property type="entry name" value="Lipocalins"/>
    <property type="match status" value="1"/>
</dbReference>
<proteinExistence type="predicted"/>
<organism evidence="1 2">
    <name type="scientific">Pullulanibacillus camelliae</name>
    <dbReference type="NCBI Taxonomy" id="1707096"/>
    <lineage>
        <taxon>Bacteria</taxon>
        <taxon>Bacillati</taxon>
        <taxon>Bacillota</taxon>
        <taxon>Bacilli</taxon>
        <taxon>Bacillales</taxon>
        <taxon>Sporolactobacillaceae</taxon>
        <taxon>Pullulanibacillus</taxon>
    </lineage>
</organism>
<name>A0A8J2YFD7_9BACL</name>
<reference evidence="1" key="1">
    <citation type="journal article" date="2014" name="Int. J. Syst. Evol. Microbiol.">
        <title>Complete genome sequence of Corynebacterium casei LMG S-19264T (=DSM 44701T), isolated from a smear-ripened cheese.</title>
        <authorList>
            <consortium name="US DOE Joint Genome Institute (JGI-PGF)"/>
            <person name="Walter F."/>
            <person name="Albersmeier A."/>
            <person name="Kalinowski J."/>
            <person name="Ruckert C."/>
        </authorList>
    </citation>
    <scope>NUCLEOTIDE SEQUENCE</scope>
    <source>
        <strain evidence="1">CGMCC 1.15371</strain>
    </source>
</reference>